<accession>A0A9P7VB81</accession>
<dbReference type="SUPFAM" id="SSF53474">
    <property type="entry name" value="alpha/beta-Hydrolases"/>
    <property type="match status" value="1"/>
</dbReference>
<dbReference type="EMBL" id="JAHMUF010000006">
    <property type="protein sequence ID" value="KAG7194600.1"/>
    <property type="molecule type" value="Genomic_DNA"/>
</dbReference>
<reference evidence="6" key="1">
    <citation type="submission" date="2021-03" db="EMBL/GenBank/DDBJ databases">
        <authorList>
            <person name="Palmer J.M."/>
        </authorList>
    </citation>
    <scope>NUCLEOTIDE SEQUENCE</scope>
    <source>
        <strain evidence="6">ARV_011</strain>
    </source>
</reference>
<comment type="function">
    <text evidence="3">Demethylates proteins that have been reversibly carboxymethylated.</text>
</comment>
<feature type="active site" evidence="4">
    <location>
        <position position="197"/>
    </location>
</feature>
<evidence type="ECO:0000313" key="6">
    <source>
        <dbReference type="EMBL" id="KAG7194600.1"/>
    </source>
</evidence>
<feature type="active site" evidence="4">
    <location>
        <position position="170"/>
    </location>
</feature>
<dbReference type="RefSeq" id="XP_043050147.1">
    <property type="nucleotide sequence ID" value="XM_043194950.1"/>
</dbReference>
<dbReference type="Pfam" id="PF12146">
    <property type="entry name" value="Hydrolase_4"/>
    <property type="match status" value="1"/>
</dbReference>
<proteinExistence type="inferred from homology"/>
<dbReference type="InterPro" id="IPR029058">
    <property type="entry name" value="AB_hydrolase_fold"/>
</dbReference>
<dbReference type="Proteomes" id="UP000790833">
    <property type="component" value="Unassembled WGS sequence"/>
</dbReference>
<comment type="caution">
    <text evidence="6">The sequence shown here is derived from an EMBL/GenBank/DDBJ whole genome shotgun (WGS) entry which is preliminary data.</text>
</comment>
<dbReference type="PANTHER" id="PTHR14189:SF0">
    <property type="entry name" value="PROTEIN PHOSPHATASE METHYLESTERASE 1"/>
    <property type="match status" value="1"/>
</dbReference>
<dbReference type="PIRSF" id="PIRSF022950">
    <property type="entry name" value="PPase_methylesterase_euk"/>
    <property type="match status" value="1"/>
</dbReference>
<dbReference type="PANTHER" id="PTHR14189">
    <property type="entry name" value="PROTEIN PHOSPHATASE METHYLESTERASE-1 RELATED"/>
    <property type="match status" value="1"/>
</dbReference>
<dbReference type="GO" id="GO:0051723">
    <property type="term" value="F:protein methylesterase activity"/>
    <property type="evidence" value="ECO:0007669"/>
    <property type="project" value="InterPro"/>
</dbReference>
<name>A0A9P7VB81_9ASCO</name>
<comment type="similarity">
    <text evidence="3">Belongs to the AB hydrolase superfamily.</text>
</comment>
<evidence type="ECO:0000256" key="1">
    <source>
        <dbReference type="ARBA" id="ARBA00022487"/>
    </source>
</evidence>
<dbReference type="EC" id="3.1.1.-" evidence="3"/>
<dbReference type="AlphaFoldDB" id="A0A9P7VB81"/>
<dbReference type="Gene3D" id="3.40.50.1820">
    <property type="entry name" value="alpha/beta hydrolase"/>
    <property type="match status" value="1"/>
</dbReference>
<dbReference type="OrthoDB" id="194865at2759"/>
<evidence type="ECO:0000259" key="5">
    <source>
        <dbReference type="Pfam" id="PF12146"/>
    </source>
</evidence>
<feature type="domain" description="Serine aminopeptidase S33" evidence="5">
    <location>
        <begin position="90"/>
        <end position="195"/>
    </location>
</feature>
<gene>
    <name evidence="6" type="primary">PPE1</name>
    <name evidence="6" type="ORF">KQ657_004276</name>
</gene>
<keyword evidence="7" id="KW-1185">Reference proteome</keyword>
<feature type="active site" evidence="4">
    <location>
        <position position="330"/>
    </location>
</feature>
<dbReference type="GeneID" id="66117650"/>
<dbReference type="InterPro" id="IPR022742">
    <property type="entry name" value="Hydrolase_4"/>
</dbReference>
<sequence>MSDLHNRLLRRIKEHEQAIGVSLVLGEDLLDNSSLLAAPPTPACAGPPVVPDFDQQHYKEITFKYRDVYLINGVSIQTYYLPSNKPTSPIFMCHHGAGSSAMTFAKLAEQLHQHDIGVFMFDFRGHGHSSNAADASIEACVEDFKGVYDKFMQLHFQESSSNSIYLLGHSLGGAVLTKFMVKYYQIMPNIKGLIMLDIVEETAVKALDSMPKFLERRPTRFDSIQRAIDWHIKELHLLNNEDSAKLSVPDLLIKEDGRGGCYTWRANLMDTQQYWEEWFKGLSDNFVNCKGVAKLLILAGHETLDTNLIIGQMQGKYQLIVFNNNVRTGHFVQEDIPQQIALSLVDFVRRNDCPNDYMKNELGIIPKWGGKVHT</sequence>
<protein>
    <recommendedName>
        <fullName evidence="3">Protein phosphatase methylesterase 1</fullName>
        <shortName evidence="3">PME-1</shortName>
        <ecNumber evidence="3">3.1.1.-</ecNumber>
    </recommendedName>
</protein>
<evidence type="ECO:0000256" key="2">
    <source>
        <dbReference type="ARBA" id="ARBA00022801"/>
    </source>
</evidence>
<evidence type="ECO:0000256" key="3">
    <source>
        <dbReference type="PIRNR" id="PIRNR022950"/>
    </source>
</evidence>
<evidence type="ECO:0000313" key="7">
    <source>
        <dbReference type="Proteomes" id="UP000790833"/>
    </source>
</evidence>
<organism evidence="6 7">
    <name type="scientific">Scheffersomyces spartinae</name>
    <dbReference type="NCBI Taxonomy" id="45513"/>
    <lineage>
        <taxon>Eukaryota</taxon>
        <taxon>Fungi</taxon>
        <taxon>Dikarya</taxon>
        <taxon>Ascomycota</taxon>
        <taxon>Saccharomycotina</taxon>
        <taxon>Pichiomycetes</taxon>
        <taxon>Debaryomycetaceae</taxon>
        <taxon>Scheffersomyces</taxon>
    </lineage>
</organism>
<keyword evidence="1 3" id="KW-0719">Serine esterase</keyword>
<evidence type="ECO:0000256" key="4">
    <source>
        <dbReference type="PIRSR" id="PIRSR022950-1"/>
    </source>
</evidence>
<keyword evidence="2 3" id="KW-0378">Hydrolase</keyword>
<dbReference type="InterPro" id="IPR016812">
    <property type="entry name" value="PPase_methylesterase_euk"/>
</dbReference>